<reference evidence="2 3" key="1">
    <citation type="journal article" date="2015" name="Genome Announc.">
        <title>Expanding the biotechnology potential of lactobacilli through comparative genomics of 213 strains and associated genera.</title>
        <authorList>
            <person name="Sun Z."/>
            <person name="Harris H.M."/>
            <person name="McCann A."/>
            <person name="Guo C."/>
            <person name="Argimon S."/>
            <person name="Zhang W."/>
            <person name="Yang X."/>
            <person name="Jeffery I.B."/>
            <person name="Cooney J.C."/>
            <person name="Kagawa T.F."/>
            <person name="Liu W."/>
            <person name="Song Y."/>
            <person name="Salvetti E."/>
            <person name="Wrobel A."/>
            <person name="Rasinkangas P."/>
            <person name="Parkhill J."/>
            <person name="Rea M.C."/>
            <person name="O'Sullivan O."/>
            <person name="Ritari J."/>
            <person name="Douillard F.P."/>
            <person name="Paul Ross R."/>
            <person name="Yang R."/>
            <person name="Briner A.E."/>
            <person name="Felis G.E."/>
            <person name="de Vos W.M."/>
            <person name="Barrangou R."/>
            <person name="Klaenhammer T.R."/>
            <person name="Caufield P.W."/>
            <person name="Cui Y."/>
            <person name="Zhang H."/>
            <person name="O'Toole P.W."/>
        </authorList>
    </citation>
    <scope>NUCLEOTIDE SEQUENCE [LARGE SCALE GENOMIC DNA]</scope>
    <source>
        <strain evidence="2 3">DSM 17758</strain>
    </source>
</reference>
<feature type="transmembrane region" description="Helical" evidence="1">
    <location>
        <begin position="89"/>
        <end position="109"/>
    </location>
</feature>
<evidence type="ECO:0000313" key="2">
    <source>
        <dbReference type="EMBL" id="KRM09089.1"/>
    </source>
</evidence>
<evidence type="ECO:0000313" key="3">
    <source>
        <dbReference type="Proteomes" id="UP000051315"/>
    </source>
</evidence>
<comment type="caution">
    <text evidence="2">The sequence shown here is derived from an EMBL/GenBank/DDBJ whole genome shotgun (WGS) entry which is preliminary data.</text>
</comment>
<dbReference type="PATRIC" id="fig|1423735.3.peg.1804"/>
<organism evidence="2 3">
    <name type="scientific">Lapidilactobacillus concavus DSM 17758</name>
    <dbReference type="NCBI Taxonomy" id="1423735"/>
    <lineage>
        <taxon>Bacteria</taxon>
        <taxon>Bacillati</taxon>
        <taxon>Bacillota</taxon>
        <taxon>Bacilli</taxon>
        <taxon>Lactobacillales</taxon>
        <taxon>Lactobacillaceae</taxon>
        <taxon>Lapidilactobacillus</taxon>
    </lineage>
</organism>
<dbReference type="STRING" id="1423735.FC15_GL001736"/>
<feature type="transmembrane region" description="Helical" evidence="1">
    <location>
        <begin position="12"/>
        <end position="34"/>
    </location>
</feature>
<dbReference type="AlphaFoldDB" id="A0A0R1VTI9"/>
<keyword evidence="1" id="KW-1133">Transmembrane helix</keyword>
<keyword evidence="1" id="KW-0812">Transmembrane</keyword>
<keyword evidence="3" id="KW-1185">Reference proteome</keyword>
<accession>A0A0R1VTI9</accession>
<dbReference type="EMBL" id="AZFX01000059">
    <property type="protein sequence ID" value="KRM09089.1"/>
    <property type="molecule type" value="Genomic_DNA"/>
</dbReference>
<evidence type="ECO:0000256" key="1">
    <source>
        <dbReference type="SAM" id="Phobius"/>
    </source>
</evidence>
<dbReference type="RefSeq" id="WP_057824782.1">
    <property type="nucleotide sequence ID" value="NZ_AZFX01000059.1"/>
</dbReference>
<protein>
    <submittedName>
        <fullName evidence="2">Uncharacterized protein</fullName>
    </submittedName>
</protein>
<name>A0A0R1VTI9_9LACO</name>
<feature type="transmembrane region" description="Helical" evidence="1">
    <location>
        <begin position="121"/>
        <end position="141"/>
    </location>
</feature>
<gene>
    <name evidence="2" type="ORF">FC15_GL001736</name>
</gene>
<sequence length="153" mass="17081">MTNIKRTFSYLFLFIIPYGLAILLIGTSYNALVIHWSSRWRLAVGAIVGTIFMSLLKIIVQKPLALLNQQAAAKSHVMRFFLISGQKSLAIFNLILDVVLTLVGIYAARRLFSPQFINGTALGWLLISLFCSAMIGAYFAFDQLHLDKPLTKA</sequence>
<dbReference type="OrthoDB" id="2313682at2"/>
<dbReference type="Proteomes" id="UP000051315">
    <property type="component" value="Unassembled WGS sequence"/>
</dbReference>
<feature type="transmembrane region" description="Helical" evidence="1">
    <location>
        <begin position="40"/>
        <end position="60"/>
    </location>
</feature>
<proteinExistence type="predicted"/>
<keyword evidence="1" id="KW-0472">Membrane</keyword>